<dbReference type="PANTHER" id="PTHR47718">
    <property type="entry name" value="OS01G0519700 PROTEIN"/>
    <property type="match status" value="1"/>
</dbReference>
<organism evidence="3 4">
    <name type="scientific">Rhododendron griersonianum</name>
    <dbReference type="NCBI Taxonomy" id="479676"/>
    <lineage>
        <taxon>Eukaryota</taxon>
        <taxon>Viridiplantae</taxon>
        <taxon>Streptophyta</taxon>
        <taxon>Embryophyta</taxon>
        <taxon>Tracheophyta</taxon>
        <taxon>Spermatophyta</taxon>
        <taxon>Magnoliopsida</taxon>
        <taxon>eudicotyledons</taxon>
        <taxon>Gunneridae</taxon>
        <taxon>Pentapetalae</taxon>
        <taxon>asterids</taxon>
        <taxon>Ericales</taxon>
        <taxon>Ericaceae</taxon>
        <taxon>Ericoideae</taxon>
        <taxon>Rhodoreae</taxon>
        <taxon>Rhododendron</taxon>
    </lineage>
</organism>
<keyword evidence="4" id="KW-1185">Reference proteome</keyword>
<feature type="domain" description="FAR1" evidence="2">
    <location>
        <begin position="51"/>
        <end position="137"/>
    </location>
</feature>
<comment type="caution">
    <text evidence="3">The sequence shown here is derived from an EMBL/GenBank/DDBJ whole genome shotgun (WGS) entry which is preliminary data.</text>
</comment>
<proteinExistence type="predicted"/>
<dbReference type="InterPro" id="IPR004330">
    <property type="entry name" value="FAR1_DNA_bnd_dom"/>
</dbReference>
<gene>
    <name evidence="3" type="ORF">RHGRI_014325</name>
</gene>
<accession>A0AAV6K971</accession>
<evidence type="ECO:0000256" key="1">
    <source>
        <dbReference type="SAM" id="MobiDB-lite"/>
    </source>
</evidence>
<dbReference type="Pfam" id="PF03101">
    <property type="entry name" value="FAR1"/>
    <property type="match status" value="1"/>
</dbReference>
<evidence type="ECO:0000313" key="3">
    <source>
        <dbReference type="EMBL" id="KAG5548919.1"/>
    </source>
</evidence>
<feature type="region of interest" description="Disordered" evidence="1">
    <location>
        <begin position="1"/>
        <end position="22"/>
    </location>
</feature>
<evidence type="ECO:0000259" key="2">
    <source>
        <dbReference type="Pfam" id="PF03101"/>
    </source>
</evidence>
<dbReference type="Proteomes" id="UP000823749">
    <property type="component" value="Chromosome 5"/>
</dbReference>
<sequence>MNSVEEEPPTMAMDQTPRSNQEKDGFLTTQKACFELKIGMKVNSDKEAYDMYNGYAFDMGFSIRRDDLSYKRGTKEVIRRTFVCSKEGFREFSDHSEEKKCNRLDSRCGCRARVIFTVENGVYEISQLVAEHNHPLIESDQRHLLRSARKIHDTSKGVIKSMADAGISVSKTYAYMLNESGGYKGIGYTETDCHNFVQVERSKRIEAGDGQSVMNHFKHIQLDKKDKLMVE</sequence>
<dbReference type="EMBL" id="JACTNZ010000005">
    <property type="protein sequence ID" value="KAG5548919.1"/>
    <property type="molecule type" value="Genomic_DNA"/>
</dbReference>
<evidence type="ECO:0000313" key="4">
    <source>
        <dbReference type="Proteomes" id="UP000823749"/>
    </source>
</evidence>
<dbReference type="PANTHER" id="PTHR47718:SF17">
    <property type="entry name" value="PROTEIN FAR1-RELATED SEQUENCE 5-LIKE"/>
    <property type="match status" value="1"/>
</dbReference>
<name>A0AAV6K971_9ERIC</name>
<reference evidence="3" key="1">
    <citation type="submission" date="2020-08" db="EMBL/GenBank/DDBJ databases">
        <title>Plant Genome Project.</title>
        <authorList>
            <person name="Zhang R.-G."/>
        </authorList>
    </citation>
    <scope>NUCLEOTIDE SEQUENCE</scope>
    <source>
        <strain evidence="3">WSP0</strain>
        <tissue evidence="3">Leaf</tissue>
    </source>
</reference>
<dbReference type="AlphaFoldDB" id="A0AAV6K971"/>
<protein>
    <recommendedName>
        <fullName evidence="2">FAR1 domain-containing protein</fullName>
    </recommendedName>
</protein>